<reference evidence="2 3" key="1">
    <citation type="journal article" date="2015" name="Nature">
        <title>rRNA introns, odd ribosomes, and small enigmatic genomes across a large radiation of phyla.</title>
        <authorList>
            <person name="Brown C.T."/>
            <person name="Hug L.A."/>
            <person name="Thomas B.C."/>
            <person name="Sharon I."/>
            <person name="Castelle C.J."/>
            <person name="Singh A."/>
            <person name="Wilkins M.J."/>
            <person name="Williams K.H."/>
            <person name="Banfield J.F."/>
        </authorList>
    </citation>
    <scope>NUCLEOTIDE SEQUENCE [LARGE SCALE GENOMIC DNA]</scope>
</reference>
<evidence type="ECO:0000256" key="1">
    <source>
        <dbReference type="SAM" id="Phobius"/>
    </source>
</evidence>
<comment type="caution">
    <text evidence="2">The sequence shown here is derived from an EMBL/GenBank/DDBJ whole genome shotgun (WGS) entry which is preliminary data.</text>
</comment>
<evidence type="ECO:0000313" key="2">
    <source>
        <dbReference type="EMBL" id="KKU82923.1"/>
    </source>
</evidence>
<dbReference type="EMBL" id="LCOT01000035">
    <property type="protein sequence ID" value="KKU82923.1"/>
    <property type="molecule type" value="Genomic_DNA"/>
</dbReference>
<proteinExistence type="predicted"/>
<feature type="transmembrane region" description="Helical" evidence="1">
    <location>
        <begin position="40"/>
        <end position="56"/>
    </location>
</feature>
<gene>
    <name evidence="2" type="ORF">UY11_C0035G0014</name>
</gene>
<dbReference type="AlphaFoldDB" id="A0A0G1VXQ6"/>
<evidence type="ECO:0000313" key="3">
    <source>
        <dbReference type="Proteomes" id="UP000034265"/>
    </source>
</evidence>
<feature type="transmembrane region" description="Helical" evidence="1">
    <location>
        <begin position="63"/>
        <end position="81"/>
    </location>
</feature>
<sequence>MRNPSNLYSTAHLPFRSQISCGVLALSARAISIGVPTSGPYVLCVLFVLYVLIVFATSPKSALTLYIFSISFLLLLSPASIQLKLSSTVISENPVRNFPKIIFTTYLALTASNSLNNFLISSCFLSWLPVPLSLAIESSLSCTSSTDKLPFPVFSSWATNPISPFCLNSFSASGPKALTIILSATPVSGELYAGPNLPADRYAINLASSGLASPKSLAKITVISFLLAVPSSFCKYFASSPNFMLLS</sequence>
<dbReference type="Proteomes" id="UP000034265">
    <property type="component" value="Unassembled WGS sequence"/>
</dbReference>
<name>A0A0G1VXQ6_9BACT</name>
<protein>
    <submittedName>
        <fullName evidence="2">Uncharacterized protein</fullName>
    </submittedName>
</protein>
<keyword evidence="1" id="KW-0812">Transmembrane</keyword>
<keyword evidence="1" id="KW-1133">Transmembrane helix</keyword>
<accession>A0A0G1VXQ6</accession>
<organism evidence="2 3">
    <name type="scientific">Candidatus Amesbacteria bacterium GW2011_GWC2_47_8</name>
    <dbReference type="NCBI Taxonomy" id="1618367"/>
    <lineage>
        <taxon>Bacteria</taxon>
        <taxon>Candidatus Amesiibacteriota</taxon>
    </lineage>
</organism>
<keyword evidence="1" id="KW-0472">Membrane</keyword>